<feature type="transmembrane region" description="Helical" evidence="8">
    <location>
        <begin position="263"/>
        <end position="292"/>
    </location>
</feature>
<accession>A0A139HHK5</accession>
<comment type="similarity">
    <text evidence="3">Belongs to the TPT transporter family. SLC35D subfamily.</text>
</comment>
<keyword evidence="5 8" id="KW-0812">Transmembrane</keyword>
<comment type="caution">
    <text evidence="10">The sequence shown here is derived from an EMBL/GenBank/DDBJ whole genome shotgun (WGS) entry which is preliminary data.</text>
</comment>
<evidence type="ECO:0000256" key="8">
    <source>
        <dbReference type="SAM" id="Phobius"/>
    </source>
</evidence>
<dbReference type="InterPro" id="IPR037185">
    <property type="entry name" value="EmrE-like"/>
</dbReference>
<sequence length="351" mass="38864">MATADQNDEPASMMTTIVEEKKASTEPGEALLPQWSTSGKAKSRFVDGLWVAMNTIATIVVVFMNKYTLSDAQLRKSQILIAIWHFAATFLVLLFATYRRWRLFTAVRLPILKVLPLSAFFAAFLILSNLSLANNPIGFYQLSKILTTPCVVLVNFLLFRQYICHDKLIAVLVTCVGVGLVSVQSFQSNLFGTVIACAAFTTTACYQIWIGKKMQDLEVDAPQLLLNQCATAVWLLIPVSYAFDVFPDFCKSFFAVHDRRPRLNFCMIAATIPAQTLMFLFGGGIVASFLNLSQFMIIGRTSALTFNIVSNVKMLVILALGWYGEGKVFSAVDIVGVILALAGAWQYARRS</sequence>
<dbReference type="InterPro" id="IPR004853">
    <property type="entry name" value="Sugar_P_trans_dom"/>
</dbReference>
<dbReference type="SUPFAM" id="SSF103481">
    <property type="entry name" value="Multidrug resistance efflux transporter EmrE"/>
    <property type="match status" value="1"/>
</dbReference>
<keyword evidence="11" id="KW-1185">Reference proteome</keyword>
<dbReference type="InterPro" id="IPR050186">
    <property type="entry name" value="TPT_transporter"/>
</dbReference>
<dbReference type="AlphaFoldDB" id="A0A139HHK5"/>
<proteinExistence type="inferred from homology"/>
<dbReference type="EMBL" id="LFZO01000640">
    <property type="protein sequence ID" value="KXT01903.1"/>
    <property type="molecule type" value="Genomic_DNA"/>
</dbReference>
<gene>
    <name evidence="10" type="ORF">AC579_1615</name>
</gene>
<feature type="transmembrane region" description="Helical" evidence="8">
    <location>
        <begin position="304"/>
        <end position="323"/>
    </location>
</feature>
<evidence type="ECO:0000256" key="1">
    <source>
        <dbReference type="ARBA" id="ARBA00003420"/>
    </source>
</evidence>
<evidence type="ECO:0000313" key="11">
    <source>
        <dbReference type="Proteomes" id="UP000073492"/>
    </source>
</evidence>
<feature type="transmembrane region" description="Helical" evidence="8">
    <location>
        <begin position="48"/>
        <end position="67"/>
    </location>
</feature>
<dbReference type="GO" id="GO:0005789">
    <property type="term" value="C:endoplasmic reticulum membrane"/>
    <property type="evidence" value="ECO:0007669"/>
    <property type="project" value="UniProtKB-SubCell"/>
</dbReference>
<dbReference type="OrthoDB" id="5547497at2759"/>
<evidence type="ECO:0000256" key="3">
    <source>
        <dbReference type="ARBA" id="ARBA00010425"/>
    </source>
</evidence>
<feature type="transmembrane region" description="Helical" evidence="8">
    <location>
        <begin position="79"/>
        <end position="98"/>
    </location>
</feature>
<evidence type="ECO:0000256" key="7">
    <source>
        <dbReference type="ARBA" id="ARBA00023136"/>
    </source>
</evidence>
<comment type="subcellular location">
    <subcellularLocation>
        <location evidence="2">Endoplasmic reticulum membrane</location>
        <topology evidence="2">Multi-pass membrane protein</topology>
    </subcellularLocation>
</comment>
<evidence type="ECO:0000256" key="6">
    <source>
        <dbReference type="ARBA" id="ARBA00022989"/>
    </source>
</evidence>
<feature type="transmembrane region" description="Helical" evidence="8">
    <location>
        <begin position="329"/>
        <end position="348"/>
    </location>
</feature>
<evidence type="ECO:0000256" key="5">
    <source>
        <dbReference type="ARBA" id="ARBA00022692"/>
    </source>
</evidence>
<evidence type="ECO:0000256" key="4">
    <source>
        <dbReference type="ARBA" id="ARBA00011182"/>
    </source>
</evidence>
<feature type="transmembrane region" description="Helical" evidence="8">
    <location>
        <begin position="168"/>
        <end position="186"/>
    </location>
</feature>
<feature type="transmembrane region" description="Helical" evidence="8">
    <location>
        <begin position="192"/>
        <end position="212"/>
    </location>
</feature>
<name>A0A139HHK5_9PEZI</name>
<feature type="transmembrane region" description="Helical" evidence="8">
    <location>
        <begin position="224"/>
        <end position="243"/>
    </location>
</feature>
<organism evidence="10 11">
    <name type="scientific">Pseudocercospora musae</name>
    <dbReference type="NCBI Taxonomy" id="113226"/>
    <lineage>
        <taxon>Eukaryota</taxon>
        <taxon>Fungi</taxon>
        <taxon>Dikarya</taxon>
        <taxon>Ascomycota</taxon>
        <taxon>Pezizomycotina</taxon>
        <taxon>Dothideomycetes</taxon>
        <taxon>Dothideomycetidae</taxon>
        <taxon>Mycosphaerellales</taxon>
        <taxon>Mycosphaerellaceae</taxon>
        <taxon>Pseudocercospora</taxon>
    </lineage>
</organism>
<comment type="subunit">
    <text evidence="4">Homooligomer.</text>
</comment>
<reference evidence="10 11" key="1">
    <citation type="submission" date="2015-07" db="EMBL/GenBank/DDBJ databases">
        <title>Comparative genomics of the Sigatoka disease complex on banana suggests a link between parallel evolutionary changes in Pseudocercospora fijiensis and Pseudocercospora eumusae and increased virulence on the banana host.</title>
        <authorList>
            <person name="Chang T.-C."/>
            <person name="Salvucci A."/>
            <person name="Crous P.W."/>
            <person name="Stergiopoulos I."/>
        </authorList>
    </citation>
    <scope>NUCLEOTIDE SEQUENCE [LARGE SCALE GENOMIC DNA]</scope>
    <source>
        <strain evidence="10 11">CBS 116634</strain>
    </source>
</reference>
<evidence type="ECO:0000313" key="10">
    <source>
        <dbReference type="EMBL" id="KXT01903.1"/>
    </source>
</evidence>
<evidence type="ECO:0000259" key="9">
    <source>
        <dbReference type="Pfam" id="PF03151"/>
    </source>
</evidence>
<dbReference type="Proteomes" id="UP000073492">
    <property type="component" value="Unassembled WGS sequence"/>
</dbReference>
<keyword evidence="7 8" id="KW-0472">Membrane</keyword>
<dbReference type="PANTHER" id="PTHR11132">
    <property type="entry name" value="SOLUTE CARRIER FAMILY 35"/>
    <property type="match status" value="1"/>
</dbReference>
<dbReference type="STRING" id="113226.A0A139HHK5"/>
<keyword evidence="6 8" id="KW-1133">Transmembrane helix</keyword>
<feature type="transmembrane region" description="Helical" evidence="8">
    <location>
        <begin position="138"/>
        <end position="159"/>
    </location>
</feature>
<feature type="domain" description="Sugar phosphate transporter" evidence="9">
    <location>
        <begin position="57"/>
        <end position="347"/>
    </location>
</feature>
<evidence type="ECO:0000256" key="2">
    <source>
        <dbReference type="ARBA" id="ARBA00004477"/>
    </source>
</evidence>
<protein>
    <recommendedName>
        <fullName evidence="9">Sugar phosphate transporter domain-containing protein</fullName>
    </recommendedName>
</protein>
<comment type="function">
    <text evidence="1">Involved in the import of GDP-mannose from the cytoplasm into the Golgi lumen.</text>
</comment>
<feature type="transmembrane region" description="Helical" evidence="8">
    <location>
        <begin position="110"/>
        <end position="132"/>
    </location>
</feature>
<dbReference type="Pfam" id="PF03151">
    <property type="entry name" value="TPT"/>
    <property type="match status" value="1"/>
</dbReference>